<feature type="transmembrane region" description="Helical" evidence="1">
    <location>
        <begin position="12"/>
        <end position="32"/>
    </location>
</feature>
<dbReference type="Proteomes" id="UP000308705">
    <property type="component" value="Unassembled WGS sequence"/>
</dbReference>
<sequence>MARWGGPWRYALTWRVGVACVTGLLALIGWALSGKDGLQTAANLAQLVSAVLVVPTLLEPL</sequence>
<accession>A0A4U3LWV6</accession>
<comment type="caution">
    <text evidence="2">The sequence shown here is derived from an EMBL/GenBank/DDBJ whole genome shotgun (WGS) entry which is preliminary data.</text>
</comment>
<keyword evidence="1" id="KW-1133">Transmembrane helix</keyword>
<evidence type="ECO:0000256" key="1">
    <source>
        <dbReference type="SAM" id="Phobius"/>
    </source>
</evidence>
<dbReference type="AlphaFoldDB" id="A0A4U3LWV6"/>
<evidence type="ECO:0000313" key="2">
    <source>
        <dbReference type="EMBL" id="TKK80705.1"/>
    </source>
</evidence>
<name>A0A4U3LWV6_9ACTN</name>
<keyword evidence="1" id="KW-0472">Membrane</keyword>
<keyword evidence="1" id="KW-0812">Transmembrane</keyword>
<proteinExistence type="predicted"/>
<dbReference type="EMBL" id="SZQA01000056">
    <property type="protein sequence ID" value="TKK80705.1"/>
    <property type="molecule type" value="Genomic_DNA"/>
</dbReference>
<evidence type="ECO:0000313" key="3">
    <source>
        <dbReference type="Proteomes" id="UP000308705"/>
    </source>
</evidence>
<gene>
    <name evidence="2" type="ORF">FDA94_35530</name>
</gene>
<organism evidence="2 3">
    <name type="scientific">Herbidospora galbida</name>
    <dbReference type="NCBI Taxonomy" id="2575442"/>
    <lineage>
        <taxon>Bacteria</taxon>
        <taxon>Bacillati</taxon>
        <taxon>Actinomycetota</taxon>
        <taxon>Actinomycetes</taxon>
        <taxon>Streptosporangiales</taxon>
        <taxon>Streptosporangiaceae</taxon>
        <taxon>Herbidospora</taxon>
    </lineage>
</organism>
<reference evidence="2 3" key="1">
    <citation type="submission" date="2019-04" db="EMBL/GenBank/DDBJ databases">
        <title>Herbidospora sp. NEAU-GS14.nov., a novel actinomycete isolated from soil.</title>
        <authorList>
            <person name="Han L."/>
        </authorList>
    </citation>
    <scope>NUCLEOTIDE SEQUENCE [LARGE SCALE GENOMIC DNA]</scope>
    <source>
        <strain evidence="2 3">NEAU-GS14</strain>
    </source>
</reference>
<protein>
    <submittedName>
        <fullName evidence="2">Uncharacterized protein</fullName>
    </submittedName>
</protein>
<dbReference type="RefSeq" id="WP_137251422.1">
    <property type="nucleotide sequence ID" value="NZ_SZQA01000056.1"/>
</dbReference>
<keyword evidence="3" id="KW-1185">Reference proteome</keyword>